<dbReference type="EMBL" id="RPFW01000003">
    <property type="protein sequence ID" value="TVZ03731.1"/>
    <property type="molecule type" value="Genomic_DNA"/>
</dbReference>
<organism evidence="1 2">
    <name type="scientific">Trebonia kvetii</name>
    <dbReference type="NCBI Taxonomy" id="2480626"/>
    <lineage>
        <taxon>Bacteria</taxon>
        <taxon>Bacillati</taxon>
        <taxon>Actinomycetota</taxon>
        <taxon>Actinomycetes</taxon>
        <taxon>Streptosporangiales</taxon>
        <taxon>Treboniaceae</taxon>
        <taxon>Trebonia</taxon>
    </lineage>
</organism>
<sequence>MALTLLDDAITSDSTPHTAWRVHGEEHLWRVSSLPGRSMDRYSALTAVILADLTSGDIYAGHPRWSHLECFAAELGLTVPDVLILTASANRHTDAGKNAVSTDPEAAG</sequence>
<dbReference type="Proteomes" id="UP000460272">
    <property type="component" value="Unassembled WGS sequence"/>
</dbReference>
<evidence type="ECO:0000313" key="2">
    <source>
        <dbReference type="Proteomes" id="UP000460272"/>
    </source>
</evidence>
<evidence type="ECO:0000313" key="1">
    <source>
        <dbReference type="EMBL" id="TVZ03731.1"/>
    </source>
</evidence>
<comment type="caution">
    <text evidence="1">The sequence shown here is derived from an EMBL/GenBank/DDBJ whole genome shotgun (WGS) entry which is preliminary data.</text>
</comment>
<reference evidence="1 2" key="1">
    <citation type="submission" date="2018-11" db="EMBL/GenBank/DDBJ databases">
        <title>Trebonia kvetii gen.nov., sp.nov., a novel acidophilic actinobacterium, and proposal of the new actinobacterial family Treboniaceae fam. nov.</title>
        <authorList>
            <person name="Rapoport D."/>
            <person name="Sagova-Mareckova M."/>
            <person name="Sedlacek I."/>
            <person name="Provaznik J."/>
            <person name="Kralova S."/>
            <person name="Pavlinic D."/>
            <person name="Benes V."/>
            <person name="Kopecky J."/>
        </authorList>
    </citation>
    <scope>NUCLEOTIDE SEQUENCE [LARGE SCALE GENOMIC DNA]</scope>
    <source>
        <strain evidence="1 2">15Tr583</strain>
    </source>
</reference>
<name>A0A6P2BZW3_9ACTN</name>
<accession>A0A6P2BZW3</accession>
<gene>
    <name evidence="1" type="ORF">EAS64_14785</name>
</gene>
<dbReference type="OrthoDB" id="4570639at2"/>
<proteinExistence type="predicted"/>
<dbReference type="AlphaFoldDB" id="A0A6P2BZW3"/>
<keyword evidence="2" id="KW-1185">Reference proteome</keyword>
<dbReference type="RefSeq" id="WP_145853605.1">
    <property type="nucleotide sequence ID" value="NZ_RPFW01000003.1"/>
</dbReference>
<protein>
    <submittedName>
        <fullName evidence="1">Uncharacterized protein</fullName>
    </submittedName>
</protein>